<sequence length="67" mass="7361">MGQPLAAFPPFGGIFKNALGRFLALVAYPASSLKIGLFRKFRVFSRGEVRADIDNYVCLVSIDLVLI</sequence>
<evidence type="ECO:0000313" key="1">
    <source>
        <dbReference type="EMBL" id="OSI25454.1"/>
    </source>
</evidence>
<keyword evidence="2" id="KW-1185">Reference proteome</keyword>
<accession>A0ABX3WJL8</accession>
<dbReference type="EMBL" id="MTAC01000063">
    <property type="protein sequence ID" value="OSI25454.1"/>
    <property type="molecule type" value="Genomic_DNA"/>
</dbReference>
<evidence type="ECO:0000313" key="2">
    <source>
        <dbReference type="Proteomes" id="UP000193346"/>
    </source>
</evidence>
<gene>
    <name evidence="1" type="ORF">BV913_12330</name>
</gene>
<organism evidence="1 2">
    <name type="scientific">Neisseria dumasiana</name>
    <dbReference type="NCBI Taxonomy" id="1931275"/>
    <lineage>
        <taxon>Bacteria</taxon>
        <taxon>Pseudomonadati</taxon>
        <taxon>Pseudomonadota</taxon>
        <taxon>Betaproteobacteria</taxon>
        <taxon>Neisseriales</taxon>
        <taxon>Neisseriaceae</taxon>
        <taxon>Neisseria</taxon>
    </lineage>
</organism>
<proteinExistence type="predicted"/>
<protein>
    <submittedName>
        <fullName evidence="1">Uncharacterized protein</fullName>
    </submittedName>
</protein>
<reference evidence="1 2" key="1">
    <citation type="submission" date="2017-01" db="EMBL/GenBank/DDBJ databases">
        <authorList>
            <person name="Wolfgang W.J."/>
            <person name="Cole J."/>
            <person name="Wroblewski D."/>
            <person name="Mcginnis J."/>
            <person name="Musser K.A."/>
        </authorList>
    </citation>
    <scope>NUCLEOTIDE SEQUENCE [LARGE SCALE GENOMIC DNA]</scope>
    <source>
        <strain evidence="1 2">93087</strain>
    </source>
</reference>
<comment type="caution">
    <text evidence="1">The sequence shown here is derived from an EMBL/GenBank/DDBJ whole genome shotgun (WGS) entry which is preliminary data.</text>
</comment>
<dbReference type="Proteomes" id="UP000193346">
    <property type="component" value="Unassembled WGS sequence"/>
</dbReference>
<name>A0ABX3WJL8_9NEIS</name>